<comment type="subcellular location">
    <subcellularLocation>
        <location evidence="1">Cytoplasm</location>
        <location evidence="1">Cytoskeleton</location>
    </subcellularLocation>
</comment>
<dbReference type="GO" id="GO:0005856">
    <property type="term" value="C:cytoskeleton"/>
    <property type="evidence" value="ECO:0007669"/>
    <property type="project" value="UniProtKB-SubCell"/>
</dbReference>
<feature type="region of interest" description="Disordered" evidence="5">
    <location>
        <begin position="1"/>
        <end position="20"/>
    </location>
</feature>
<keyword evidence="7" id="KW-1185">Reference proteome</keyword>
<dbReference type="GO" id="GO:0003785">
    <property type="term" value="F:actin monomer binding"/>
    <property type="evidence" value="ECO:0007669"/>
    <property type="project" value="InterPro"/>
</dbReference>
<keyword evidence="4" id="KW-0206">Cytoskeleton</keyword>
<feature type="region of interest" description="Disordered" evidence="5">
    <location>
        <begin position="47"/>
        <end position="80"/>
    </location>
</feature>
<evidence type="ECO:0000256" key="4">
    <source>
        <dbReference type="ARBA" id="ARBA00023212"/>
    </source>
</evidence>
<evidence type="ECO:0000256" key="5">
    <source>
        <dbReference type="SAM" id="MobiDB-lite"/>
    </source>
</evidence>
<evidence type="ECO:0000256" key="1">
    <source>
        <dbReference type="ARBA" id="ARBA00004245"/>
    </source>
</evidence>
<dbReference type="InterPro" id="IPR038386">
    <property type="entry name" value="Beta-thymosin_sf"/>
</dbReference>
<dbReference type="GO" id="GO:0007015">
    <property type="term" value="P:actin filament organization"/>
    <property type="evidence" value="ECO:0007669"/>
    <property type="project" value="InterPro"/>
</dbReference>
<dbReference type="GeneTree" id="ENSGT00960000192303"/>
<protein>
    <submittedName>
        <fullName evidence="6">Uncharacterized protein</fullName>
    </submittedName>
</protein>
<reference evidence="6" key="2">
    <citation type="submission" date="2025-09" db="UniProtKB">
        <authorList>
            <consortium name="Ensembl"/>
        </authorList>
    </citation>
    <scope>IDENTIFICATION</scope>
</reference>
<sequence length="92" mass="10897">SVPTTVATEEEPASKKKKKKKFTFWQAVLDFKPLVFLYVKMSHKPDLPKVENLDKSKPKKTDQEGQNYLPSKEMTQQEKEYLNERRRLENII</sequence>
<dbReference type="AlphaFoldDB" id="A0A8D2IFZ5"/>
<evidence type="ECO:0000256" key="2">
    <source>
        <dbReference type="ARBA" id="ARBA00009511"/>
    </source>
</evidence>
<dbReference type="Gene3D" id="1.20.5.520">
    <property type="entry name" value="Single helix bin"/>
    <property type="match status" value="1"/>
</dbReference>
<name>A0A8D2IFZ5_UROPR</name>
<organism evidence="6 7">
    <name type="scientific">Urocitellus parryii</name>
    <name type="common">Arctic ground squirrel</name>
    <name type="synonym">Spermophilus parryii</name>
    <dbReference type="NCBI Taxonomy" id="9999"/>
    <lineage>
        <taxon>Eukaryota</taxon>
        <taxon>Metazoa</taxon>
        <taxon>Chordata</taxon>
        <taxon>Craniata</taxon>
        <taxon>Vertebrata</taxon>
        <taxon>Euteleostomi</taxon>
        <taxon>Mammalia</taxon>
        <taxon>Eutheria</taxon>
        <taxon>Euarchontoglires</taxon>
        <taxon>Glires</taxon>
        <taxon>Rodentia</taxon>
        <taxon>Sciuromorpha</taxon>
        <taxon>Sciuridae</taxon>
        <taxon>Xerinae</taxon>
        <taxon>Marmotini</taxon>
        <taxon>Urocitellus</taxon>
    </lineage>
</organism>
<keyword evidence="3" id="KW-0963">Cytoplasm</keyword>
<reference evidence="6" key="1">
    <citation type="submission" date="2025-08" db="UniProtKB">
        <authorList>
            <consortium name="Ensembl"/>
        </authorList>
    </citation>
    <scope>IDENTIFICATION</scope>
</reference>
<comment type="similarity">
    <text evidence="2">Belongs to the thymosin beta family.</text>
</comment>
<evidence type="ECO:0000313" key="6">
    <source>
        <dbReference type="Ensembl" id="ENSUPAP00010027598.1"/>
    </source>
</evidence>
<dbReference type="Ensembl" id="ENSUPAT00010031401.1">
    <property type="protein sequence ID" value="ENSUPAP00010027598.1"/>
    <property type="gene ID" value="ENSUPAG00010021807.1"/>
</dbReference>
<feature type="compositionally biased region" description="Basic and acidic residues" evidence="5">
    <location>
        <begin position="47"/>
        <end position="63"/>
    </location>
</feature>
<dbReference type="Proteomes" id="UP000694417">
    <property type="component" value="Unplaced"/>
</dbReference>
<dbReference type="Pfam" id="PF01290">
    <property type="entry name" value="Thymosin"/>
    <property type="match status" value="1"/>
</dbReference>
<evidence type="ECO:0000256" key="3">
    <source>
        <dbReference type="ARBA" id="ARBA00022490"/>
    </source>
</evidence>
<dbReference type="InterPro" id="IPR001152">
    <property type="entry name" value="Beta-thymosin"/>
</dbReference>
<accession>A0A8D2IFZ5</accession>
<proteinExistence type="inferred from homology"/>
<evidence type="ECO:0000313" key="7">
    <source>
        <dbReference type="Proteomes" id="UP000694417"/>
    </source>
</evidence>